<keyword evidence="2 4" id="KW-0560">Oxidoreductase</keyword>
<proteinExistence type="inferred from homology"/>
<dbReference type="Gene3D" id="3.40.605.10">
    <property type="entry name" value="Aldehyde Dehydrogenase, Chain A, domain 1"/>
    <property type="match status" value="1"/>
</dbReference>
<dbReference type="VEuPathDB" id="FungiDB:H257_18418"/>
<accession>W4FB75</accession>
<organism evidence="6">
    <name type="scientific">Aphanomyces astaci</name>
    <name type="common">Crayfish plague agent</name>
    <dbReference type="NCBI Taxonomy" id="112090"/>
    <lineage>
        <taxon>Eukaryota</taxon>
        <taxon>Sar</taxon>
        <taxon>Stramenopiles</taxon>
        <taxon>Oomycota</taxon>
        <taxon>Saprolegniomycetes</taxon>
        <taxon>Saprolegniales</taxon>
        <taxon>Verrucalvaceae</taxon>
        <taxon>Aphanomyces</taxon>
    </lineage>
</organism>
<protein>
    <recommendedName>
        <fullName evidence="5">Aldehyde dehydrogenase domain-containing protein</fullName>
    </recommendedName>
</protein>
<sequence>MISQVLSRSRPHKMTAAVRYVKSFIHGKHVRGRGVARTLLDSSTSTPATEFHDVDEGQVSDAVESAASAQPAWAALSPAARGTILRRAAAILNEETNDIQVLESIDTGRVISEMEGDVLSATDCLEYFGGLAPTLGGQMLDFDAPNWAYTRREPLGVTAGIGAWNYPLQSAIWKSAPALAFGNAMVFKPSEETPLTALRLAQVYAKAGLPPGLFNVVLGGGSVGASLVEHAAVRKVSFTGSVSTGKKVYASCASQLKPATMELGGKSALIVFEDTDVDDAVAGAMLANWYSNGQVCSNGTRVFVHASLHDAFVSKLVARTQQLRVGPPLNPSSQVGPMVHASHLAKVREYIRIGVVEDKATLVYGGTFPSTTSSRIDPRGSYILPAIFTDCRDDMRIVQEEIFGMVLCVLPFESEAEVVARANATSFGLSAGVFTNDLKRAHRVIQQLDVGTAWINTYNLAPVELPWGGSKQSGMGRENGVAAAQSWTQLKSVYVAMEDKLANPFD</sequence>
<dbReference type="EMBL" id="KI913276">
    <property type="protein sequence ID" value="ETV64755.1"/>
    <property type="molecule type" value="Genomic_DNA"/>
</dbReference>
<evidence type="ECO:0000259" key="5">
    <source>
        <dbReference type="Pfam" id="PF00171"/>
    </source>
</evidence>
<dbReference type="STRING" id="112090.W4FB75"/>
<dbReference type="InterPro" id="IPR016161">
    <property type="entry name" value="Ald_DH/histidinol_DH"/>
</dbReference>
<dbReference type="GeneID" id="20820414"/>
<evidence type="ECO:0000256" key="3">
    <source>
        <dbReference type="PROSITE-ProRule" id="PRU10007"/>
    </source>
</evidence>
<evidence type="ECO:0000256" key="1">
    <source>
        <dbReference type="ARBA" id="ARBA00009986"/>
    </source>
</evidence>
<feature type="active site" evidence="3">
    <location>
        <position position="262"/>
    </location>
</feature>
<dbReference type="OrthoDB" id="310895at2759"/>
<comment type="similarity">
    <text evidence="1 4">Belongs to the aldehyde dehydrogenase family.</text>
</comment>
<dbReference type="InterPro" id="IPR029510">
    <property type="entry name" value="Ald_DH_CS_GLU"/>
</dbReference>
<dbReference type="NCBIfam" id="NF009725">
    <property type="entry name" value="PRK13252.1"/>
    <property type="match status" value="1"/>
</dbReference>
<dbReference type="Gene3D" id="3.40.309.10">
    <property type="entry name" value="Aldehyde Dehydrogenase, Chain A, domain 2"/>
    <property type="match status" value="1"/>
</dbReference>
<dbReference type="FunFam" id="3.40.309.10:FF:000012">
    <property type="entry name" value="Betaine aldehyde dehydrogenase"/>
    <property type="match status" value="1"/>
</dbReference>
<feature type="domain" description="Aldehyde dehydrogenase" evidence="5">
    <location>
        <begin position="41"/>
        <end position="493"/>
    </location>
</feature>
<evidence type="ECO:0000256" key="2">
    <source>
        <dbReference type="ARBA" id="ARBA00023002"/>
    </source>
</evidence>
<dbReference type="PROSITE" id="PS00687">
    <property type="entry name" value="ALDEHYDE_DEHYDR_GLU"/>
    <property type="match status" value="1"/>
</dbReference>
<gene>
    <name evidence="6" type="ORF">H257_18418</name>
</gene>
<reference evidence="6" key="1">
    <citation type="submission" date="2013-12" db="EMBL/GenBank/DDBJ databases">
        <title>The Genome Sequence of Aphanomyces astaci APO3.</title>
        <authorList>
            <consortium name="The Broad Institute Genomics Platform"/>
            <person name="Russ C."/>
            <person name="Tyler B."/>
            <person name="van West P."/>
            <person name="Dieguez-Uribeondo J."/>
            <person name="Young S.K."/>
            <person name="Zeng Q."/>
            <person name="Gargeya S."/>
            <person name="Fitzgerald M."/>
            <person name="Abouelleil A."/>
            <person name="Alvarado L."/>
            <person name="Chapman S.B."/>
            <person name="Gainer-Dewar J."/>
            <person name="Goldberg J."/>
            <person name="Griggs A."/>
            <person name="Gujja S."/>
            <person name="Hansen M."/>
            <person name="Howarth C."/>
            <person name="Imamovic A."/>
            <person name="Ireland A."/>
            <person name="Larimer J."/>
            <person name="McCowan C."/>
            <person name="Murphy C."/>
            <person name="Pearson M."/>
            <person name="Poon T.W."/>
            <person name="Priest M."/>
            <person name="Roberts A."/>
            <person name="Saif S."/>
            <person name="Shea T."/>
            <person name="Sykes S."/>
            <person name="Wortman J."/>
            <person name="Nusbaum C."/>
            <person name="Birren B."/>
        </authorList>
    </citation>
    <scope>NUCLEOTIDE SEQUENCE [LARGE SCALE GENOMIC DNA]</scope>
    <source>
        <strain evidence="6">APO3</strain>
    </source>
</reference>
<dbReference type="FunFam" id="3.40.605.10:FF:000007">
    <property type="entry name" value="NAD/NADP-dependent betaine aldehyde dehydrogenase"/>
    <property type="match status" value="1"/>
</dbReference>
<dbReference type="GO" id="GO:0016620">
    <property type="term" value="F:oxidoreductase activity, acting on the aldehyde or oxo group of donors, NAD or NADP as acceptor"/>
    <property type="evidence" value="ECO:0007669"/>
    <property type="project" value="InterPro"/>
</dbReference>
<evidence type="ECO:0000256" key="4">
    <source>
        <dbReference type="RuleBase" id="RU003345"/>
    </source>
</evidence>
<name>W4FB75_APHAT</name>
<dbReference type="AlphaFoldDB" id="W4FB75"/>
<dbReference type="InterPro" id="IPR016162">
    <property type="entry name" value="Ald_DH_N"/>
</dbReference>
<evidence type="ECO:0000313" key="6">
    <source>
        <dbReference type="EMBL" id="ETV64755.1"/>
    </source>
</evidence>
<dbReference type="SUPFAM" id="SSF53720">
    <property type="entry name" value="ALDH-like"/>
    <property type="match status" value="1"/>
</dbReference>
<dbReference type="InterPro" id="IPR015590">
    <property type="entry name" value="Aldehyde_DH_dom"/>
</dbReference>
<dbReference type="InterPro" id="IPR016163">
    <property type="entry name" value="Ald_DH_C"/>
</dbReference>
<dbReference type="PANTHER" id="PTHR11699">
    <property type="entry name" value="ALDEHYDE DEHYDROGENASE-RELATED"/>
    <property type="match status" value="1"/>
</dbReference>
<dbReference type="Pfam" id="PF00171">
    <property type="entry name" value="Aldedh"/>
    <property type="match status" value="1"/>
</dbReference>
<dbReference type="RefSeq" id="XP_009845766.1">
    <property type="nucleotide sequence ID" value="XM_009847464.1"/>
</dbReference>